<keyword evidence="10" id="KW-0813">Transport</keyword>
<evidence type="ECO:0000256" key="2">
    <source>
        <dbReference type="ARBA" id="ARBA00022475"/>
    </source>
</evidence>
<evidence type="ECO:0000256" key="7">
    <source>
        <dbReference type="ARBA" id="ARBA00035120"/>
    </source>
</evidence>
<sequence>MSQHEAERPIDADVDLRVPAQRAELRRAPWSTLAVIALGGVAGALARYGLGVAFPQPAGLFPWTTLAINVSGCLLIGVLMVAITELWSAPGWVRPLLGVGVLGGFTTFSTYVLETGRLLVAGAERTALAYLVLTPVLALVAVWVGSAATRLVGTRTLARRDRAERQA</sequence>
<feature type="binding site" evidence="10">
    <location>
        <position position="103"/>
    </location>
    <ligand>
        <name>Na(+)</name>
        <dbReference type="ChEBI" id="CHEBI:29101"/>
        <note>structural</note>
    </ligand>
</feature>
<dbReference type="Proteomes" id="UP000284824">
    <property type="component" value="Unassembled WGS sequence"/>
</dbReference>
<reference evidence="11 12" key="1">
    <citation type="submission" date="2019-01" db="EMBL/GenBank/DDBJ databases">
        <title>Sequencing the genomes of 1000 actinobacteria strains.</title>
        <authorList>
            <person name="Klenk H.-P."/>
        </authorList>
    </citation>
    <scope>NUCLEOTIDE SEQUENCE [LARGE SCALE GENOMIC DNA]</scope>
    <source>
        <strain evidence="11 12">DSM 43925</strain>
    </source>
</reference>
<keyword evidence="12" id="KW-1185">Reference proteome</keyword>
<dbReference type="HAMAP" id="MF_00454">
    <property type="entry name" value="FluC"/>
    <property type="match status" value="1"/>
</dbReference>
<keyword evidence="10" id="KW-0406">Ion transport</keyword>
<dbReference type="AlphaFoldDB" id="A0A438MII8"/>
<evidence type="ECO:0000256" key="6">
    <source>
        <dbReference type="ARBA" id="ARBA00023303"/>
    </source>
</evidence>
<comment type="activity regulation">
    <text evidence="10">Na(+) is not transported, but it plays an essential structural role and its presence is essential for fluoride channel function.</text>
</comment>
<evidence type="ECO:0000256" key="5">
    <source>
        <dbReference type="ARBA" id="ARBA00023136"/>
    </source>
</evidence>
<feature type="binding site" evidence="10">
    <location>
        <position position="106"/>
    </location>
    <ligand>
        <name>Na(+)</name>
        <dbReference type="ChEBI" id="CHEBI:29101"/>
        <note>structural</note>
    </ligand>
</feature>
<keyword evidence="3 10" id="KW-0812">Transmembrane</keyword>
<feature type="transmembrane region" description="Helical" evidence="10">
    <location>
        <begin position="60"/>
        <end position="83"/>
    </location>
</feature>
<evidence type="ECO:0000256" key="4">
    <source>
        <dbReference type="ARBA" id="ARBA00022989"/>
    </source>
</evidence>
<evidence type="ECO:0000256" key="9">
    <source>
        <dbReference type="ARBA" id="ARBA00049940"/>
    </source>
</evidence>
<proteinExistence type="inferred from homology"/>
<keyword evidence="10" id="KW-0915">Sodium</keyword>
<keyword evidence="5 10" id="KW-0472">Membrane</keyword>
<dbReference type="OrthoDB" id="4408652at2"/>
<feature type="transmembrane region" description="Helical" evidence="10">
    <location>
        <begin position="128"/>
        <end position="152"/>
    </location>
</feature>
<feature type="transmembrane region" description="Helical" evidence="10">
    <location>
        <begin position="30"/>
        <end position="48"/>
    </location>
</feature>
<evidence type="ECO:0000256" key="8">
    <source>
        <dbReference type="ARBA" id="ARBA00035585"/>
    </source>
</evidence>
<dbReference type="GO" id="GO:0062054">
    <property type="term" value="F:fluoride channel activity"/>
    <property type="evidence" value="ECO:0007669"/>
    <property type="project" value="UniProtKB-UniRule"/>
</dbReference>
<evidence type="ECO:0000256" key="1">
    <source>
        <dbReference type="ARBA" id="ARBA00004651"/>
    </source>
</evidence>
<dbReference type="GO" id="GO:0005886">
    <property type="term" value="C:plasma membrane"/>
    <property type="evidence" value="ECO:0007669"/>
    <property type="project" value="UniProtKB-SubCell"/>
</dbReference>
<protein>
    <recommendedName>
        <fullName evidence="10">Fluoride-specific ion channel FluC</fullName>
    </recommendedName>
</protein>
<comment type="function">
    <text evidence="9 10">Fluoride-specific ion channel. Important for reducing fluoride concentration in the cell, thus reducing its toxicity.</text>
</comment>
<dbReference type="GO" id="GO:0046872">
    <property type="term" value="F:metal ion binding"/>
    <property type="evidence" value="ECO:0007669"/>
    <property type="project" value="UniProtKB-KW"/>
</dbReference>
<dbReference type="GO" id="GO:0140114">
    <property type="term" value="P:cellular detoxification of fluoride"/>
    <property type="evidence" value="ECO:0007669"/>
    <property type="project" value="UniProtKB-UniRule"/>
</dbReference>
<accession>A0A438MII8</accession>
<dbReference type="PANTHER" id="PTHR28259:SF1">
    <property type="entry name" value="FLUORIDE EXPORT PROTEIN 1-RELATED"/>
    <property type="match status" value="1"/>
</dbReference>
<comment type="subcellular location">
    <subcellularLocation>
        <location evidence="1 10">Cell membrane</location>
        <topology evidence="1 10">Multi-pass membrane protein</topology>
    </subcellularLocation>
</comment>
<dbReference type="InterPro" id="IPR003691">
    <property type="entry name" value="FluC"/>
</dbReference>
<evidence type="ECO:0000313" key="11">
    <source>
        <dbReference type="EMBL" id="RVX45483.1"/>
    </source>
</evidence>
<dbReference type="NCBIfam" id="TIGR00494">
    <property type="entry name" value="crcB"/>
    <property type="match status" value="1"/>
</dbReference>
<keyword evidence="2 10" id="KW-1003">Cell membrane</keyword>
<comment type="catalytic activity">
    <reaction evidence="8">
        <text>fluoride(in) = fluoride(out)</text>
        <dbReference type="Rhea" id="RHEA:76159"/>
        <dbReference type="ChEBI" id="CHEBI:17051"/>
    </reaction>
    <physiologicalReaction direction="left-to-right" evidence="8">
        <dbReference type="Rhea" id="RHEA:76160"/>
    </physiologicalReaction>
</comment>
<dbReference type="RefSeq" id="WP_127937098.1">
    <property type="nucleotide sequence ID" value="NZ_SAUN01000001.1"/>
</dbReference>
<keyword evidence="10" id="KW-0479">Metal-binding</keyword>
<evidence type="ECO:0000313" key="12">
    <source>
        <dbReference type="Proteomes" id="UP000284824"/>
    </source>
</evidence>
<keyword evidence="4 10" id="KW-1133">Transmembrane helix</keyword>
<name>A0A438MII8_9ACTN</name>
<dbReference type="PANTHER" id="PTHR28259">
    <property type="entry name" value="FLUORIDE EXPORT PROTEIN 1-RELATED"/>
    <property type="match status" value="1"/>
</dbReference>
<feature type="transmembrane region" description="Helical" evidence="10">
    <location>
        <begin position="95"/>
        <end position="113"/>
    </location>
</feature>
<organism evidence="11 12">
    <name type="scientific">Nonomuraea polychroma</name>
    <dbReference type="NCBI Taxonomy" id="46176"/>
    <lineage>
        <taxon>Bacteria</taxon>
        <taxon>Bacillati</taxon>
        <taxon>Actinomycetota</taxon>
        <taxon>Actinomycetes</taxon>
        <taxon>Streptosporangiales</taxon>
        <taxon>Streptosporangiaceae</taxon>
        <taxon>Nonomuraea</taxon>
    </lineage>
</organism>
<evidence type="ECO:0000256" key="10">
    <source>
        <dbReference type="HAMAP-Rule" id="MF_00454"/>
    </source>
</evidence>
<comment type="caution">
    <text evidence="11">The sequence shown here is derived from an EMBL/GenBank/DDBJ whole genome shotgun (WGS) entry which is preliminary data.</text>
</comment>
<comment type="similarity">
    <text evidence="7 10">Belongs to the fluoride channel Fluc/FEX (TC 1.A.43) family.</text>
</comment>
<evidence type="ECO:0000256" key="3">
    <source>
        <dbReference type="ARBA" id="ARBA00022692"/>
    </source>
</evidence>
<keyword evidence="6 10" id="KW-0407">Ion channel</keyword>
<dbReference type="Pfam" id="PF02537">
    <property type="entry name" value="CRCB"/>
    <property type="match status" value="1"/>
</dbReference>
<dbReference type="EMBL" id="SAUN01000001">
    <property type="protein sequence ID" value="RVX45483.1"/>
    <property type="molecule type" value="Genomic_DNA"/>
</dbReference>
<gene>
    <name evidence="10" type="primary">fluC</name>
    <name evidence="10" type="synonym">crcB</name>
    <name evidence="11" type="ORF">EDD27_8287</name>
</gene>